<organism evidence="1 2">
    <name type="scientific">Terriglobus saanensis (strain ATCC BAA-1853 / DSM 23119 / SP1PR4)</name>
    <dbReference type="NCBI Taxonomy" id="401053"/>
    <lineage>
        <taxon>Bacteria</taxon>
        <taxon>Pseudomonadati</taxon>
        <taxon>Acidobacteriota</taxon>
        <taxon>Terriglobia</taxon>
        <taxon>Terriglobales</taxon>
        <taxon>Acidobacteriaceae</taxon>
        <taxon>Terriglobus</taxon>
    </lineage>
</organism>
<dbReference type="SUPFAM" id="SSF52833">
    <property type="entry name" value="Thioredoxin-like"/>
    <property type="match status" value="1"/>
</dbReference>
<proteinExistence type="predicted"/>
<dbReference type="KEGG" id="tsa:AciPR4_2242"/>
<accession>E8UX81</accession>
<sequence length="266" mass="29124">MMYKRKRNMLVGLAAIFTGTILLLSPSSKSVAFQTERAAKPKAILVELFTSEGCSSCPPADALLREINGSSTRNGQLIVGISEHVTYWNQLGWADPYSAPTYTDRQNAYANRFHLDSVYTPQMVVNGTDQFVGSDHASLQRALQHQQDKPETVAIQILSANIDGRVLALRFSAKPGDSRKAVDLFAVIADDADRTSVYRGENTGRILSHVFVARIFIRIAKLKPTPGQTIQLPLPGSFVASQPHHLILFAQATDSGDVLGVDTRPF</sequence>
<reference evidence="1 2" key="1">
    <citation type="journal article" date="2012" name="Stand. Genomic Sci.">
        <title>Complete genome sequence of Terriglobus saanensis type strain SP1PR4(T), an Acidobacteria from tundra soil.</title>
        <authorList>
            <person name="Rawat S.R."/>
            <person name="Mannisto M.K."/>
            <person name="Starovoytov V."/>
            <person name="Goodwin L."/>
            <person name="Nolan M."/>
            <person name="Hauser L."/>
            <person name="Land M."/>
            <person name="Davenport K.W."/>
            <person name="Woyke T."/>
            <person name="Haggblom M.M."/>
        </authorList>
    </citation>
    <scope>NUCLEOTIDE SEQUENCE</scope>
    <source>
        <strain evidence="2">ATCC BAA-1853 / DSM 23119 / SP1PR4</strain>
    </source>
</reference>
<evidence type="ECO:0000313" key="1">
    <source>
        <dbReference type="EMBL" id="ADV83044.1"/>
    </source>
</evidence>
<name>E8UX81_TERSS</name>
<dbReference type="InterPro" id="IPR036249">
    <property type="entry name" value="Thioredoxin-like_sf"/>
</dbReference>
<dbReference type="HOGENOM" id="CLU_065609_1_0_0"/>
<dbReference type="Proteomes" id="UP000006844">
    <property type="component" value="Chromosome"/>
</dbReference>
<gene>
    <name evidence="1" type="ordered locus">AciPR4_2242</name>
</gene>
<evidence type="ECO:0000313" key="2">
    <source>
        <dbReference type="Proteomes" id="UP000006844"/>
    </source>
</evidence>
<dbReference type="AlphaFoldDB" id="E8UX81"/>
<dbReference type="eggNOG" id="COG5429">
    <property type="taxonomic scope" value="Bacteria"/>
</dbReference>
<dbReference type="EMBL" id="CP002467">
    <property type="protein sequence ID" value="ADV83044.1"/>
    <property type="molecule type" value="Genomic_DNA"/>
</dbReference>
<protein>
    <submittedName>
        <fullName evidence="1">Uncharacterized protein</fullName>
    </submittedName>
</protein>
<dbReference type="PANTHER" id="PTHR36057:SF1">
    <property type="entry name" value="LIPOPROTEIN LIPID ATTACHMENT SITE-LIKE PROTEIN, PUTATIVE (DUF1223)-RELATED"/>
    <property type="match status" value="1"/>
</dbReference>
<dbReference type="PANTHER" id="PTHR36057">
    <property type="match status" value="1"/>
</dbReference>
<dbReference type="Pfam" id="PF06764">
    <property type="entry name" value="DUF1223"/>
    <property type="match status" value="1"/>
</dbReference>
<dbReference type="STRING" id="401053.AciPR4_2242"/>
<dbReference type="InterPro" id="IPR010634">
    <property type="entry name" value="DUF1223"/>
</dbReference>
<keyword evidence="2" id="KW-1185">Reference proteome</keyword>